<feature type="domain" description="Fibronectin type-III" evidence="1">
    <location>
        <begin position="697"/>
        <end position="788"/>
    </location>
</feature>
<accession>Q5AR67</accession>
<organism evidence="2 3">
    <name type="scientific">Emericella nidulans (strain FGSC A4 / ATCC 38163 / CBS 112.46 / NRRL 194 / M139)</name>
    <name type="common">Aspergillus nidulans</name>
    <dbReference type="NCBI Taxonomy" id="227321"/>
    <lineage>
        <taxon>Eukaryota</taxon>
        <taxon>Fungi</taxon>
        <taxon>Dikarya</taxon>
        <taxon>Ascomycota</taxon>
        <taxon>Pezizomycotina</taxon>
        <taxon>Eurotiomycetes</taxon>
        <taxon>Eurotiomycetidae</taxon>
        <taxon>Eurotiales</taxon>
        <taxon>Aspergillaceae</taxon>
        <taxon>Aspergillus</taxon>
        <taxon>Aspergillus subgen. Nidulantes</taxon>
    </lineage>
</organism>
<dbReference type="Gene3D" id="3.40.50.1110">
    <property type="entry name" value="SGNH hydrolase"/>
    <property type="match status" value="1"/>
</dbReference>
<dbReference type="PANTHER" id="PTHR30383">
    <property type="entry name" value="THIOESTERASE 1/PROTEASE 1/LYSOPHOSPHOLIPASE L1"/>
    <property type="match status" value="1"/>
</dbReference>
<dbReference type="InterPro" id="IPR003961">
    <property type="entry name" value="FN3_dom"/>
</dbReference>
<dbReference type="GO" id="GO:0004622">
    <property type="term" value="F:phosphatidylcholine lysophospholipase activity"/>
    <property type="evidence" value="ECO:0000318"/>
    <property type="project" value="GO_Central"/>
</dbReference>
<gene>
    <name evidence="2" type="ORF">ANIA_09213</name>
</gene>
<dbReference type="AlphaFoldDB" id="Q5AR67"/>
<dbReference type="Pfam" id="PF00041">
    <property type="entry name" value="fn3"/>
    <property type="match status" value="1"/>
</dbReference>
<sequence>MHAEAIEMLNSHEAIPVDPSNISAIETHSHQKRIVHALGLLGVQILSRLGAEALQSVIGELIEFFTTDDIIWTSRDNCRAYFSTQGGGNEEFRTYAKDHRQATAVDKKNVGWINPESTAPPVHFFEGDPAIGLYSVQFTATDKVAWSGIPNTEKCKIEGLCNPQYIFYHKGYRIVLNTWESQGRVSACQYSKGEDCKGLCASGVKDQFTSGGVKWGGDCAIPCIDDVPEGFKKVQNEEARFMVVGDSISHGMEDDWTWRYRLSQWMEHNGYTHHFVGPWTGTRGMDPISISQPRAPLLPDEEPREDYTGKSLGDYAKGVSQSFRDKGHASFWGRQVAQSKEQFKAWVSEYNPDYLLILLGFNDLGWWVNGPEALVGDMANLINDARKAKSDIKLLVGNVVDRTFIPGRQDLVDETAQYNKLLKESMKDWYREGSPISYVDVNSNYNCRPGGCPDGHDGLHPNALGEYHIAQSFARVLQSDFGYMGIEFRVPETVDSRPVSTPANVRSNSYPEGLWAVWDRVENARGYEVRWRLKGATSWWSEGAVYPVTNCAWQPWVINGQTWEFQVRTMGDNTVRSGWSALQSVTANVKTAPGPSNIIVEPRGNDLVVRWDAVTDYNVDRYGVMLYDRDKEDELMDVKAAKGTSLEITGLNSGHRYGVWVASYVGMVGSLSRNGIQAGGLPSVAREVIIGRGTPAPPAGLRVENLDATTVRLQWDKVSSATGYSVHVRSIIDNTAFRVDGTTTQTSYEVAWLFPGNWNFEFCISAYNGNLESAPVSCIIPPVCCGYEKRDLVATEYPKAENNSAFSNSISSFGGMSVGSLFTTFQQSIGLALDTASDHSLAIPGEI</sequence>
<dbReference type="KEGG" id="ani:ANIA_09213"/>
<dbReference type="InterPro" id="IPR013783">
    <property type="entry name" value="Ig-like_fold"/>
</dbReference>
<dbReference type="SMART" id="SM00060">
    <property type="entry name" value="FN3"/>
    <property type="match status" value="2"/>
</dbReference>
<name>Q5AR67_EMENI</name>
<dbReference type="InterPro" id="IPR051532">
    <property type="entry name" value="Ester_Hydrolysis_Enzymes"/>
</dbReference>
<evidence type="ECO:0000313" key="3">
    <source>
        <dbReference type="Proteomes" id="UP000000560"/>
    </source>
</evidence>
<dbReference type="OrthoDB" id="2119228at2759"/>
<evidence type="ECO:0000259" key="1">
    <source>
        <dbReference type="PROSITE" id="PS50853"/>
    </source>
</evidence>
<dbReference type="Pfam" id="PF13472">
    <property type="entry name" value="Lipase_GDSL_2"/>
    <property type="match status" value="1"/>
</dbReference>
<dbReference type="InterPro" id="IPR013830">
    <property type="entry name" value="SGNH_hydro"/>
</dbReference>
<dbReference type="CDD" id="cd00063">
    <property type="entry name" value="FN3"/>
    <property type="match status" value="2"/>
</dbReference>
<dbReference type="SUPFAM" id="SSF52266">
    <property type="entry name" value="SGNH hydrolase"/>
    <property type="match status" value="1"/>
</dbReference>
<dbReference type="PANTHER" id="PTHR30383:SF19">
    <property type="entry name" value="FIBRONECTIN TYPE-III DOMAIN-CONTAINING PROTEIN"/>
    <property type="match status" value="1"/>
</dbReference>
<dbReference type="GeneID" id="2867960"/>
<dbReference type="OMA" id="DDWTWRY"/>
<reference evidence="3" key="1">
    <citation type="journal article" date="2005" name="Nature">
        <title>Sequencing of Aspergillus nidulans and comparative analysis with A. fumigatus and A. oryzae.</title>
        <authorList>
            <person name="Galagan J.E."/>
            <person name="Calvo S.E."/>
            <person name="Cuomo C."/>
            <person name="Ma L.J."/>
            <person name="Wortman J.R."/>
            <person name="Batzoglou S."/>
            <person name="Lee S.I."/>
            <person name="Basturkmen M."/>
            <person name="Spevak C.C."/>
            <person name="Clutterbuck J."/>
            <person name="Kapitonov V."/>
            <person name="Jurka J."/>
            <person name="Scazzocchio C."/>
            <person name="Farman M."/>
            <person name="Butler J."/>
            <person name="Purcell S."/>
            <person name="Harris S."/>
            <person name="Braus G.H."/>
            <person name="Draht O."/>
            <person name="Busch S."/>
            <person name="D'Enfert C."/>
            <person name="Bouchier C."/>
            <person name="Goldman G.H."/>
            <person name="Bell-Pedersen D."/>
            <person name="Griffiths-Jones S."/>
            <person name="Doonan J.H."/>
            <person name="Yu J."/>
            <person name="Vienken K."/>
            <person name="Pain A."/>
            <person name="Freitag M."/>
            <person name="Selker E.U."/>
            <person name="Archer D.B."/>
            <person name="Penalva M.A."/>
            <person name="Oakley B.R."/>
            <person name="Momany M."/>
            <person name="Tanaka T."/>
            <person name="Kumagai T."/>
            <person name="Asai K."/>
            <person name="Machida M."/>
            <person name="Nierman W.C."/>
            <person name="Denning D.W."/>
            <person name="Caddick M."/>
            <person name="Hynes M."/>
            <person name="Paoletti M."/>
            <person name="Fischer R."/>
            <person name="Miller B."/>
            <person name="Dyer P."/>
            <person name="Sachs M.S."/>
            <person name="Osmani S.A."/>
            <person name="Birren B.W."/>
        </authorList>
    </citation>
    <scope>NUCLEOTIDE SEQUENCE [LARGE SCALE GENOMIC DNA]</scope>
    <source>
        <strain evidence="3">FGSC A4 / ATCC 38163 / CBS 112.46 / NRRL 194 / M139</strain>
    </source>
</reference>
<dbReference type="InterPro" id="IPR036514">
    <property type="entry name" value="SGNH_hydro_sf"/>
</dbReference>
<dbReference type="InParanoid" id="Q5AR67"/>
<keyword evidence="3" id="KW-1185">Reference proteome</keyword>
<proteinExistence type="predicted"/>
<reference evidence="3" key="2">
    <citation type="journal article" date="2009" name="Fungal Genet. Biol.">
        <title>The 2008 update of the Aspergillus nidulans genome annotation: a community effort.</title>
        <authorList>
            <person name="Wortman J.R."/>
            <person name="Gilsenan J.M."/>
            <person name="Joardar V."/>
            <person name="Deegan J."/>
            <person name="Clutterbuck J."/>
            <person name="Andersen M.R."/>
            <person name="Archer D."/>
            <person name="Bencina M."/>
            <person name="Braus G."/>
            <person name="Coutinho P."/>
            <person name="von Dohren H."/>
            <person name="Doonan J."/>
            <person name="Driessen A.J."/>
            <person name="Durek P."/>
            <person name="Espeso E."/>
            <person name="Fekete E."/>
            <person name="Flipphi M."/>
            <person name="Estrada C.G."/>
            <person name="Geysens S."/>
            <person name="Goldman G."/>
            <person name="de Groot P.W."/>
            <person name="Hansen K."/>
            <person name="Harris S.D."/>
            <person name="Heinekamp T."/>
            <person name="Helmstaedt K."/>
            <person name="Henrissat B."/>
            <person name="Hofmann G."/>
            <person name="Homan T."/>
            <person name="Horio T."/>
            <person name="Horiuchi H."/>
            <person name="James S."/>
            <person name="Jones M."/>
            <person name="Karaffa L."/>
            <person name="Karanyi Z."/>
            <person name="Kato M."/>
            <person name="Keller N."/>
            <person name="Kelly D.E."/>
            <person name="Kiel J.A."/>
            <person name="Kim J.M."/>
            <person name="van der Klei I.J."/>
            <person name="Klis F.M."/>
            <person name="Kovalchuk A."/>
            <person name="Krasevec N."/>
            <person name="Kubicek C.P."/>
            <person name="Liu B."/>
            <person name="Maccabe A."/>
            <person name="Meyer V."/>
            <person name="Mirabito P."/>
            <person name="Miskei M."/>
            <person name="Mos M."/>
            <person name="Mullins J."/>
            <person name="Nelson D.R."/>
            <person name="Nielsen J."/>
            <person name="Oakley B.R."/>
            <person name="Osmani S.A."/>
            <person name="Pakula T."/>
            <person name="Paszewski A."/>
            <person name="Paulsen I."/>
            <person name="Pilsyk S."/>
            <person name="Pocsi I."/>
            <person name="Punt P.J."/>
            <person name="Ram A.F."/>
            <person name="Ren Q."/>
            <person name="Robellet X."/>
            <person name="Robson G."/>
            <person name="Seiboth B."/>
            <person name="van Solingen P."/>
            <person name="Specht T."/>
            <person name="Sun J."/>
            <person name="Taheri-Talesh N."/>
            <person name="Takeshita N."/>
            <person name="Ussery D."/>
            <person name="vanKuyk P.A."/>
            <person name="Visser H."/>
            <person name="van de Vondervoort P.J."/>
            <person name="de Vries R.P."/>
            <person name="Walton J."/>
            <person name="Xiang X."/>
            <person name="Xiong Y."/>
            <person name="Zeng A.P."/>
            <person name="Brandt B.W."/>
            <person name="Cornell M.J."/>
            <person name="van den Hondel C.A."/>
            <person name="Visser J."/>
            <person name="Oliver S.G."/>
            <person name="Turner G."/>
        </authorList>
    </citation>
    <scope>GENOME REANNOTATION</scope>
    <source>
        <strain evidence="3">FGSC A4 / ATCC 38163 / CBS 112.46 / NRRL 194 / M139</strain>
    </source>
</reference>
<dbReference type="eggNOG" id="ENOG502SMB5">
    <property type="taxonomic scope" value="Eukaryota"/>
</dbReference>
<dbReference type="HOGENOM" id="CLU_318601_0_0_1"/>
<dbReference type="CDD" id="cd01833">
    <property type="entry name" value="XynB_like"/>
    <property type="match status" value="1"/>
</dbReference>
<dbReference type="PROSITE" id="PS50853">
    <property type="entry name" value="FN3"/>
    <property type="match status" value="1"/>
</dbReference>
<protein>
    <recommendedName>
        <fullName evidence="1">Fibronectin type-III domain-containing protein</fullName>
    </recommendedName>
</protein>
<dbReference type="EMBL" id="BN001306">
    <property type="protein sequence ID" value="CBF82311.1"/>
    <property type="molecule type" value="Genomic_DNA"/>
</dbReference>
<dbReference type="RefSeq" id="XP_682482.1">
    <property type="nucleotide sequence ID" value="XM_677390.1"/>
</dbReference>
<dbReference type="InterPro" id="IPR036116">
    <property type="entry name" value="FN3_sf"/>
</dbReference>
<dbReference type="Gene3D" id="2.60.40.10">
    <property type="entry name" value="Immunoglobulins"/>
    <property type="match status" value="2"/>
</dbReference>
<dbReference type="SUPFAM" id="SSF49265">
    <property type="entry name" value="Fibronectin type III"/>
    <property type="match status" value="2"/>
</dbReference>
<dbReference type="Proteomes" id="UP000000560">
    <property type="component" value="Chromosome VI"/>
</dbReference>
<accession>C8VJS1</accession>
<evidence type="ECO:0000313" key="2">
    <source>
        <dbReference type="EMBL" id="CBF82311.1"/>
    </source>
</evidence>